<comment type="caution">
    <text evidence="3">The sequence shown here is derived from an EMBL/GenBank/DDBJ whole genome shotgun (WGS) entry which is preliminary data.</text>
</comment>
<feature type="domain" description="DUF5652" evidence="2">
    <location>
        <begin position="6"/>
        <end position="61"/>
    </location>
</feature>
<dbReference type="AlphaFoldDB" id="A0A0G1T1L3"/>
<accession>A0A0G1T1L3</accession>
<dbReference type="EMBL" id="LCOJ01000006">
    <property type="protein sequence ID" value="KKU75711.1"/>
    <property type="molecule type" value="Genomic_DNA"/>
</dbReference>
<evidence type="ECO:0000256" key="1">
    <source>
        <dbReference type="SAM" id="Phobius"/>
    </source>
</evidence>
<name>A0A0G1T1L3_9BACT</name>
<feature type="transmembrane region" description="Helical" evidence="1">
    <location>
        <begin position="36"/>
        <end position="55"/>
    </location>
</feature>
<reference evidence="3 4" key="1">
    <citation type="journal article" date="2015" name="Nature">
        <title>rRNA introns, odd ribosomes, and small enigmatic genomes across a large radiation of phyla.</title>
        <authorList>
            <person name="Brown C.T."/>
            <person name="Hug L.A."/>
            <person name="Thomas B.C."/>
            <person name="Sharon I."/>
            <person name="Castelle C.J."/>
            <person name="Singh A."/>
            <person name="Wilkins M.J."/>
            <person name="Williams K.H."/>
            <person name="Banfield J.F."/>
        </authorList>
    </citation>
    <scope>NUCLEOTIDE SEQUENCE [LARGE SCALE GENOMIC DNA]</scope>
</reference>
<dbReference type="Pfam" id="PF18893">
    <property type="entry name" value="DUF5652"/>
    <property type="match status" value="1"/>
</dbReference>
<keyword evidence="1" id="KW-0812">Transmembrane</keyword>
<evidence type="ECO:0000313" key="4">
    <source>
        <dbReference type="Proteomes" id="UP000034879"/>
    </source>
</evidence>
<evidence type="ECO:0000259" key="2">
    <source>
        <dbReference type="Pfam" id="PF18893"/>
    </source>
</evidence>
<proteinExistence type="predicted"/>
<dbReference type="InterPro" id="IPR043712">
    <property type="entry name" value="DUF5652"/>
</dbReference>
<keyword evidence="1" id="KW-0472">Membrane</keyword>
<dbReference type="Proteomes" id="UP000034879">
    <property type="component" value="Unassembled WGS sequence"/>
</dbReference>
<keyword evidence="1" id="KW-1133">Transmembrane helix</keyword>
<gene>
    <name evidence="3" type="ORF">UY01_C0006G0040</name>
</gene>
<feature type="transmembrane region" description="Helical" evidence="1">
    <location>
        <begin position="6"/>
        <end position="29"/>
    </location>
</feature>
<evidence type="ECO:0000313" key="3">
    <source>
        <dbReference type="EMBL" id="KKU75711.1"/>
    </source>
</evidence>
<protein>
    <recommendedName>
        <fullName evidence="2">DUF5652 domain-containing protein</fullName>
    </recommendedName>
</protein>
<organism evidence="3 4">
    <name type="scientific">Candidatus Nomurabacteria bacterium GW2011_GWB1_47_6</name>
    <dbReference type="NCBI Taxonomy" id="1618749"/>
    <lineage>
        <taxon>Bacteria</taxon>
        <taxon>Candidatus Nomuraibacteriota</taxon>
    </lineage>
</organism>
<sequence length="78" mass="9119">MNPVTLNLVLILLIFWTIPWKVYGVWLAVKNNHKKWFVVLLILNTAGILEIFYIFRIAKKSWAEVSAAFGQAWKSAWK</sequence>